<evidence type="ECO:0000313" key="2">
    <source>
        <dbReference type="EMBL" id="NEK58473.1"/>
    </source>
</evidence>
<feature type="transmembrane region" description="Helical" evidence="1">
    <location>
        <begin position="266"/>
        <end position="285"/>
    </location>
</feature>
<proteinExistence type="predicted"/>
<feature type="transmembrane region" description="Helical" evidence="1">
    <location>
        <begin position="60"/>
        <end position="78"/>
    </location>
</feature>
<dbReference type="RefSeq" id="WP_163481838.1">
    <property type="nucleotide sequence ID" value="NZ_JAAGWF010000010.1"/>
</dbReference>
<feature type="transmembrane region" description="Helical" evidence="1">
    <location>
        <begin position="153"/>
        <end position="171"/>
    </location>
</feature>
<feature type="transmembrane region" description="Helical" evidence="1">
    <location>
        <begin position="183"/>
        <end position="201"/>
    </location>
</feature>
<comment type="caution">
    <text evidence="2">The sequence shown here is derived from an EMBL/GenBank/DDBJ whole genome shotgun (WGS) entry which is preliminary data.</text>
</comment>
<keyword evidence="1" id="KW-0812">Transmembrane</keyword>
<sequence>MLDSTAATAPPRTVPRLPSWALVPVSALVFWVCGFLPWLLEGAGRAAPLALPLRAGSLTLLVLGAAVGGVLGGLTGLLGRSGRRARALLATGAGTGLALLATLGQSVAAAGRGSGFDADSRVLVGLCAVAVATTALAWAAGSLALAGRPGAGVALGLLAGVLPGWLSSLLPSALLSGGFGGTALAWVQAAALAGALVAVGVRPAARLGWWPLVVLVAWSVGPVLTAVGYLEPSLRPGAGLPRGLGDALSGAWQVLWLSASPLVRHLAPWVAAVVVAAFVSVLLAGRRSQPADATG</sequence>
<gene>
    <name evidence="2" type="ORF">GCU56_11370</name>
</gene>
<evidence type="ECO:0000313" key="3">
    <source>
        <dbReference type="Proteomes" id="UP000470246"/>
    </source>
</evidence>
<keyword evidence="1" id="KW-0472">Membrane</keyword>
<dbReference type="EMBL" id="JAAGWF010000010">
    <property type="protein sequence ID" value="NEK58473.1"/>
    <property type="molecule type" value="Genomic_DNA"/>
</dbReference>
<keyword evidence="1" id="KW-1133">Transmembrane helix</keyword>
<feature type="transmembrane region" description="Helical" evidence="1">
    <location>
        <begin position="208"/>
        <end position="230"/>
    </location>
</feature>
<evidence type="ECO:0000256" key="1">
    <source>
        <dbReference type="SAM" id="Phobius"/>
    </source>
</evidence>
<keyword evidence="3" id="KW-1185">Reference proteome</keyword>
<name>A0A7K3W294_9ACTN</name>
<dbReference type="Proteomes" id="UP000470246">
    <property type="component" value="Unassembled WGS sequence"/>
</dbReference>
<organism evidence="2 3">
    <name type="scientific">Geodermatophilus sabuli</name>
    <dbReference type="NCBI Taxonomy" id="1564158"/>
    <lineage>
        <taxon>Bacteria</taxon>
        <taxon>Bacillati</taxon>
        <taxon>Actinomycetota</taxon>
        <taxon>Actinomycetes</taxon>
        <taxon>Geodermatophilales</taxon>
        <taxon>Geodermatophilaceae</taxon>
        <taxon>Geodermatophilus</taxon>
    </lineage>
</organism>
<protein>
    <submittedName>
        <fullName evidence="2">Uncharacterized protein</fullName>
    </submittedName>
</protein>
<feature type="transmembrane region" description="Helical" evidence="1">
    <location>
        <begin position="87"/>
        <end position="110"/>
    </location>
</feature>
<feature type="transmembrane region" description="Helical" evidence="1">
    <location>
        <begin position="122"/>
        <end position="146"/>
    </location>
</feature>
<accession>A0A7K3W294</accession>
<dbReference type="AlphaFoldDB" id="A0A7K3W294"/>
<feature type="transmembrane region" description="Helical" evidence="1">
    <location>
        <begin position="20"/>
        <end position="40"/>
    </location>
</feature>
<reference evidence="2 3" key="1">
    <citation type="submission" date="2020-02" db="EMBL/GenBank/DDBJ databases">
        <title>Geodermatophilus sabuli CPCC 205279 I12A-02694.</title>
        <authorList>
            <person name="Jiang Z."/>
        </authorList>
    </citation>
    <scope>NUCLEOTIDE SEQUENCE [LARGE SCALE GENOMIC DNA]</scope>
    <source>
        <strain evidence="2 3">I12A-02694</strain>
    </source>
</reference>